<keyword evidence="2" id="KW-1133">Transmembrane helix</keyword>
<dbReference type="Proteomes" id="UP000028761">
    <property type="component" value="Chromosome 13"/>
</dbReference>
<sequence>MVSFFLLFFFSRCSLPKELPSDLQEDPVPPFPGLCPRLHPPLRPGHCDGCRGPCQHLLQTFLLLCHRDEPHRPQGARAFALPNVMPLNEDVNKQEEKHEDHPHNYAPANEKNGNYYKDIKQYVLTTQNPNGTESEITVRATTDLNFSLKNYKIVNATTYEKSASEEETTTNEPSHKNIPRSTPNLPAFWTMLAKAINGTTVVMDDKDQLFHPIPESDVNATQGENQPDLEDLKIKLMLGISLMTLLLFVVLLAFCSATLYKLRHLTYKNCESQYSVNPELATMSYFHPSEGVSDTSFSKSGESSTLLGTTSSDMRRSGTRTSESKMMTDISTGSDDEMH</sequence>
<dbReference type="GO" id="GO:0002079">
    <property type="term" value="C:inner acrosomal membrane"/>
    <property type="evidence" value="ECO:0007669"/>
    <property type="project" value="TreeGrafter"/>
</dbReference>
<gene>
    <name evidence="4" type="primary">EQTN</name>
</gene>
<feature type="region of interest" description="Disordered" evidence="1">
    <location>
        <begin position="92"/>
        <end position="111"/>
    </location>
</feature>
<feature type="region of interest" description="Disordered" evidence="1">
    <location>
        <begin position="294"/>
        <end position="339"/>
    </location>
</feature>
<dbReference type="InterPro" id="IPR029282">
    <property type="entry name" value="Eqtn/Afaf"/>
</dbReference>
<dbReference type="Bgee" id="ENSPANG00000025274">
    <property type="expression patterns" value="Expressed in postnatal subventricular zone and 64 other cell types or tissues"/>
</dbReference>
<dbReference type="GO" id="GO:0005886">
    <property type="term" value="C:plasma membrane"/>
    <property type="evidence" value="ECO:0007669"/>
    <property type="project" value="InterPro"/>
</dbReference>
<dbReference type="GO" id="GO:0060478">
    <property type="term" value="P:acrosomal vesicle exocytosis"/>
    <property type="evidence" value="ECO:0007669"/>
    <property type="project" value="InterPro"/>
</dbReference>
<feature type="transmembrane region" description="Helical" evidence="2">
    <location>
        <begin position="236"/>
        <end position="260"/>
    </location>
</feature>
<reference evidence="4" key="3">
    <citation type="submission" date="2025-09" db="UniProtKB">
        <authorList>
            <consortium name="Ensembl"/>
        </authorList>
    </citation>
    <scope>IDENTIFICATION</scope>
</reference>
<feature type="signal peptide" evidence="3">
    <location>
        <begin position="1"/>
        <end position="16"/>
    </location>
</feature>
<dbReference type="GO" id="GO:0002081">
    <property type="term" value="C:outer acrosomal membrane"/>
    <property type="evidence" value="ECO:0007669"/>
    <property type="project" value="TreeGrafter"/>
</dbReference>
<dbReference type="GO" id="GO:0007342">
    <property type="term" value="P:fusion of sperm to egg plasma membrane involved in single fertilization"/>
    <property type="evidence" value="ECO:0007669"/>
    <property type="project" value="InterPro"/>
</dbReference>
<proteinExistence type="predicted"/>
<evidence type="ECO:0000256" key="3">
    <source>
        <dbReference type="SAM" id="SignalP"/>
    </source>
</evidence>
<accession>A0A2I3MX66</accession>
<dbReference type="GeneTree" id="ENSGT00390000010786"/>
<dbReference type="AlphaFoldDB" id="A0A2I3MX66"/>
<reference evidence="4" key="2">
    <citation type="submission" date="2025-08" db="UniProtKB">
        <authorList>
            <consortium name="Ensembl"/>
        </authorList>
    </citation>
    <scope>IDENTIFICATION</scope>
</reference>
<keyword evidence="3" id="KW-0732">Signal</keyword>
<evidence type="ECO:0000256" key="2">
    <source>
        <dbReference type="SAM" id="Phobius"/>
    </source>
</evidence>
<feature type="region of interest" description="Disordered" evidence="1">
    <location>
        <begin position="160"/>
        <end position="180"/>
    </location>
</feature>
<feature type="compositionally biased region" description="Low complexity" evidence="1">
    <location>
        <begin position="298"/>
        <end position="312"/>
    </location>
</feature>
<organism evidence="4 5">
    <name type="scientific">Papio anubis</name>
    <name type="common">Olive baboon</name>
    <dbReference type="NCBI Taxonomy" id="9555"/>
    <lineage>
        <taxon>Eukaryota</taxon>
        <taxon>Metazoa</taxon>
        <taxon>Chordata</taxon>
        <taxon>Craniata</taxon>
        <taxon>Vertebrata</taxon>
        <taxon>Euteleostomi</taxon>
        <taxon>Mammalia</taxon>
        <taxon>Eutheria</taxon>
        <taxon>Euarchontoglires</taxon>
        <taxon>Primates</taxon>
        <taxon>Haplorrhini</taxon>
        <taxon>Catarrhini</taxon>
        <taxon>Cercopithecidae</taxon>
        <taxon>Cercopithecinae</taxon>
        <taxon>Papio</taxon>
    </lineage>
</organism>
<dbReference type="Pfam" id="PF15339">
    <property type="entry name" value="Afaf"/>
    <property type="match status" value="1"/>
</dbReference>
<evidence type="ECO:0000313" key="5">
    <source>
        <dbReference type="Proteomes" id="UP000028761"/>
    </source>
</evidence>
<dbReference type="PANTHER" id="PTHR36874:SF1">
    <property type="entry name" value="EQUATORIN"/>
    <property type="match status" value="1"/>
</dbReference>
<keyword evidence="5" id="KW-1185">Reference proteome</keyword>
<keyword evidence="2" id="KW-0812">Transmembrane</keyword>
<evidence type="ECO:0000256" key="1">
    <source>
        <dbReference type="SAM" id="MobiDB-lite"/>
    </source>
</evidence>
<feature type="chain" id="PRO_5035224299" evidence="3">
    <location>
        <begin position="17"/>
        <end position="339"/>
    </location>
</feature>
<reference evidence="4 5" key="1">
    <citation type="submission" date="2012-03" db="EMBL/GenBank/DDBJ databases">
        <title>Whole Genome Assembly of Papio anubis.</title>
        <authorList>
            <person name="Liu Y.L."/>
            <person name="Abraham K.A."/>
            <person name="Akbar H.A."/>
            <person name="Ali S.A."/>
            <person name="Anosike U.A."/>
            <person name="Aqrawi P.A."/>
            <person name="Arias F.A."/>
            <person name="Attaway T.A."/>
            <person name="Awwad R.A."/>
            <person name="Babu C.B."/>
            <person name="Bandaranaike D.B."/>
            <person name="Battles P.B."/>
            <person name="Bell A.B."/>
            <person name="Beltran B.B."/>
            <person name="Berhane-Mersha D.B."/>
            <person name="Bess C.B."/>
            <person name="Bickham C.B."/>
            <person name="Bolden T.B."/>
            <person name="Carter K.C."/>
            <person name="Chau D.C."/>
            <person name="Chavez A.C."/>
            <person name="Clerc-Blankenburg K.C."/>
            <person name="Coyle M.C."/>
            <person name="Dao M.D."/>
            <person name="Davila M.L.D."/>
            <person name="Davy-Carroll L.D."/>
            <person name="Denson S.D."/>
            <person name="Dinh H.D."/>
            <person name="Fernandez S.F."/>
            <person name="Fernando P.F."/>
            <person name="Forbes L.F."/>
            <person name="Francis C.F."/>
            <person name="Francisco L.F."/>
            <person name="Fu Q.F."/>
            <person name="Garcia-Iii R.G."/>
            <person name="Garrett T.G."/>
            <person name="Gross S.G."/>
            <person name="Gubbala S.G."/>
            <person name="Hirani K.H."/>
            <person name="Hogues M.H."/>
            <person name="Hollins B.H."/>
            <person name="Jackson L.J."/>
            <person name="Javaid M.J."/>
            <person name="Jhangiani S.J."/>
            <person name="Johnson A.J."/>
            <person name="Johnson B.J."/>
            <person name="Jones J.J."/>
            <person name="Joshi V.J."/>
            <person name="Kalu J.K."/>
            <person name="Khan N.K."/>
            <person name="Korchina V.K."/>
            <person name="Kovar C.K."/>
            <person name="Lago L.L."/>
            <person name="Lara F.L."/>
            <person name="Le T.-K.L."/>
            <person name="Lee S.L."/>
            <person name="Legall-Iii F.L."/>
            <person name="Lemon S.L."/>
            <person name="Liu J.L."/>
            <person name="Liu Y.-S.L."/>
            <person name="Liyanage D.L."/>
            <person name="Lopez J.L."/>
            <person name="Lorensuhewa L.L."/>
            <person name="Mata R.M."/>
            <person name="Mathew T.M."/>
            <person name="Mercado C.M."/>
            <person name="Mercado I.M."/>
            <person name="Morales K.M."/>
            <person name="Morgan M.M."/>
            <person name="Munidasa M.M."/>
            <person name="Ngo D.N."/>
            <person name="Nguyen L.N."/>
            <person name="Nguyen T.N."/>
            <person name="Nguyen N.N."/>
            <person name="Obregon M.O."/>
            <person name="Okwuonu G.O."/>
            <person name="Ongeri F.O."/>
            <person name="Onwere C.O."/>
            <person name="Osifeso I.O."/>
            <person name="Parra A.P."/>
            <person name="Patil S.P."/>
            <person name="Perez A.P."/>
            <person name="Perez Y.P."/>
            <person name="Pham C.P."/>
            <person name="Pu L.-L.P."/>
            <person name="Puazo M.P."/>
            <person name="Quiroz J.Q."/>
            <person name="Rouhana J.R."/>
            <person name="Ruiz M.R."/>
            <person name="Ruiz S.-J.R."/>
            <person name="Saada N.S."/>
            <person name="Santibanez J.S."/>
            <person name="Scheel M.S."/>
            <person name="Schneider B.S."/>
            <person name="Simmons D.S."/>
            <person name="Sisson I.S."/>
            <person name="Tang L.-Y.T."/>
            <person name="Thornton R.T."/>
            <person name="Tisius J.T."/>
            <person name="Toledanes G.T."/>
            <person name="Trejos Z.T."/>
            <person name="Usmani K.U."/>
            <person name="Varghese R.V."/>
            <person name="Vattathil S.V."/>
            <person name="Vee V.V."/>
            <person name="Walker D.W."/>
            <person name="Weissenberger G.W."/>
            <person name="White C.W."/>
            <person name="Williams A.W."/>
            <person name="Woodworth J.W."/>
            <person name="Wright R.W."/>
            <person name="Zhu Y.Z."/>
            <person name="Han Y.H."/>
            <person name="Newsham I.N."/>
            <person name="Nazareth L.N."/>
            <person name="Worley K.W."/>
            <person name="Muzny D.M."/>
            <person name="Rogers J.R."/>
            <person name="Gibbs R.G."/>
        </authorList>
    </citation>
    <scope>NUCLEOTIDE SEQUENCE [LARGE SCALE GENOMIC DNA]</scope>
</reference>
<name>A0A2I3MX66_PAPAN</name>
<protein>
    <submittedName>
        <fullName evidence="4">Equatorin</fullName>
    </submittedName>
</protein>
<dbReference type="Ensembl" id="ENSPANT00000031221.2">
    <property type="protein sequence ID" value="ENSPANP00000040206.2"/>
    <property type="gene ID" value="ENSPANG00000025274.3"/>
</dbReference>
<evidence type="ECO:0000313" key="4">
    <source>
        <dbReference type="Ensembl" id="ENSPANP00000040206.2"/>
    </source>
</evidence>
<feature type="compositionally biased region" description="Basic and acidic residues" evidence="1">
    <location>
        <begin position="92"/>
        <end position="103"/>
    </location>
</feature>
<feature type="compositionally biased region" description="Polar residues" evidence="1">
    <location>
        <begin position="319"/>
        <end position="333"/>
    </location>
</feature>
<keyword evidence="2" id="KW-0472">Membrane</keyword>
<dbReference type="ExpressionAtlas" id="A0A2I3MX66">
    <property type="expression patterns" value="baseline"/>
</dbReference>
<dbReference type="GO" id="GO:0006897">
    <property type="term" value="P:endocytosis"/>
    <property type="evidence" value="ECO:0007669"/>
    <property type="project" value="InterPro"/>
</dbReference>
<dbReference type="PANTHER" id="PTHR36874">
    <property type="entry name" value="EQUATORIN"/>
    <property type="match status" value="1"/>
</dbReference>